<evidence type="ECO:0000313" key="4">
    <source>
        <dbReference type="Proteomes" id="UP001200334"/>
    </source>
</evidence>
<evidence type="ECO:0000313" key="2">
    <source>
        <dbReference type="EMBL" id="AZA15383.1"/>
    </source>
</evidence>
<gene>
    <name evidence="2" type="ORF">DQL93_01035</name>
    <name evidence="3" type="ORF">LOB85_04125</name>
</gene>
<dbReference type="AlphaFoldDB" id="A0A061CBN1"/>
<dbReference type="EMBL" id="JAJNUY010000012">
    <property type="protein sequence ID" value="MCD5563334.1"/>
    <property type="molecule type" value="Genomic_DNA"/>
</dbReference>
<dbReference type="Proteomes" id="UP001200334">
    <property type="component" value="Unassembled WGS sequence"/>
</dbReference>
<protein>
    <submittedName>
        <fullName evidence="2">NAD(P)H-dependent oxidoreductase</fullName>
    </submittedName>
</protein>
<reference evidence="3 4" key="2">
    <citation type="submission" date="2021-12" db="EMBL/GenBank/DDBJ databases">
        <title>Antimicrobial susceptibility of Lactobacillus delbrueckii subsp. lactis obtained from milk products and other habitats.</title>
        <authorList>
            <person name="Shani N."/>
        </authorList>
    </citation>
    <scope>NUCLEOTIDE SEQUENCE [LARGE SCALE GENOMIC DNA]</scope>
    <source>
        <strain evidence="3 4">FAM 21755</strain>
    </source>
</reference>
<dbReference type="GO" id="GO:0010181">
    <property type="term" value="F:FMN binding"/>
    <property type="evidence" value="ECO:0007669"/>
    <property type="project" value="TreeGrafter"/>
</dbReference>
<feature type="domain" description="NADPH-dependent FMN reductase-like" evidence="1">
    <location>
        <begin position="1"/>
        <end position="146"/>
    </location>
</feature>
<dbReference type="PANTHER" id="PTHR30543:SF21">
    <property type="entry name" value="NAD(P)H-DEPENDENT FMN REDUCTASE LOT6"/>
    <property type="match status" value="1"/>
</dbReference>
<dbReference type="GO" id="GO:0016491">
    <property type="term" value="F:oxidoreductase activity"/>
    <property type="evidence" value="ECO:0007669"/>
    <property type="project" value="InterPro"/>
</dbReference>
<dbReference type="PANTHER" id="PTHR30543">
    <property type="entry name" value="CHROMATE REDUCTASE"/>
    <property type="match status" value="1"/>
</dbReference>
<dbReference type="InterPro" id="IPR005025">
    <property type="entry name" value="FMN_Rdtase-like_dom"/>
</dbReference>
<evidence type="ECO:0000313" key="3">
    <source>
        <dbReference type="EMBL" id="MCD5563334.1"/>
    </source>
</evidence>
<organism evidence="2">
    <name type="scientific">Lactobacillus delbrueckii subsp. lactis</name>
    <dbReference type="NCBI Taxonomy" id="29397"/>
    <lineage>
        <taxon>Bacteria</taxon>
        <taxon>Bacillati</taxon>
        <taxon>Bacillota</taxon>
        <taxon>Bacilli</taxon>
        <taxon>Lactobacillales</taxon>
        <taxon>Lactobacillaceae</taxon>
        <taxon>Lactobacillus</taxon>
    </lineage>
</organism>
<dbReference type="SUPFAM" id="SSF52218">
    <property type="entry name" value="Flavoproteins"/>
    <property type="match status" value="1"/>
</dbReference>
<sequence>MKLLAIVGTNADFSFNRLLCQFIAKRFGDKAEIEVAEIGDLPAFYKEGQADARVAAWREKVDQADGLIIATPEYDHAIPAALKSALEWLGSHAGSKVMAYKPVCVVGVSLGGQGASRAQEDAREILLSPDMTANVLPGNELLIGQAYSSFDKESGDLVDEASIAQLDKVMEAFFAFVTQAKK</sequence>
<dbReference type="InterPro" id="IPR029039">
    <property type="entry name" value="Flavoprotein-like_sf"/>
</dbReference>
<name>A0A061CBN1_LACDL</name>
<reference evidence="2" key="1">
    <citation type="submission" date="2018-07" db="EMBL/GenBank/DDBJ databases">
        <authorList>
            <person name="Somerville V."/>
        </authorList>
    </citation>
    <scope>NUCLEOTIDE SEQUENCE</scope>
    <source>
        <strain evidence="2">NWC_2_2</strain>
    </source>
</reference>
<dbReference type="RefSeq" id="WP_002879530.1">
    <property type="nucleotide sequence ID" value="NZ_BJLK01000007.1"/>
</dbReference>
<dbReference type="GeneID" id="69667986"/>
<dbReference type="GO" id="GO:0005829">
    <property type="term" value="C:cytosol"/>
    <property type="evidence" value="ECO:0007669"/>
    <property type="project" value="TreeGrafter"/>
</dbReference>
<dbReference type="Gene3D" id="3.40.50.360">
    <property type="match status" value="1"/>
</dbReference>
<accession>A0A061CBN1</accession>
<dbReference type="InterPro" id="IPR050712">
    <property type="entry name" value="NAD(P)H-dep_reductase"/>
</dbReference>
<evidence type="ECO:0000259" key="1">
    <source>
        <dbReference type="Pfam" id="PF03358"/>
    </source>
</evidence>
<proteinExistence type="predicted"/>
<dbReference type="OrthoDB" id="9812295at2"/>
<dbReference type="EMBL" id="CP031023">
    <property type="protein sequence ID" value="AZA15383.1"/>
    <property type="molecule type" value="Genomic_DNA"/>
</dbReference>
<dbReference type="Pfam" id="PF03358">
    <property type="entry name" value="FMN_red"/>
    <property type="match status" value="1"/>
</dbReference>